<name>A0ACD5C0T1_9SPHI</name>
<keyword evidence="2" id="KW-1185">Reference proteome</keyword>
<dbReference type="EMBL" id="CP151087">
    <property type="protein sequence ID" value="WZN55465.1"/>
    <property type="molecule type" value="Genomic_DNA"/>
</dbReference>
<evidence type="ECO:0000313" key="1">
    <source>
        <dbReference type="EMBL" id="WZN55465.1"/>
    </source>
</evidence>
<evidence type="ECO:0000313" key="2">
    <source>
        <dbReference type="Proteomes" id="UP001485301"/>
    </source>
</evidence>
<protein>
    <submittedName>
        <fullName evidence="1">SusC/RagA family TonB-linked outer membrane protein</fullName>
    </submittedName>
</protein>
<gene>
    <name evidence="1" type="ORF">AACH28_23015</name>
</gene>
<sequence length="1059" mass="120097">MKRIILFYIYLFPALLWAQNRVTGIVSDSIGNPLEKASIVLLPQGLQQSSAKDGSFAFLLGSNSRIQFSMVGYERKVIELEQGRDQHINVVLSASQQKLDEVLVNTGYYKVDKSRVAGSFNTIDNKQLQFNPNGSIIERLEGITPSLQFDRKLNINENVGEPALRLRGLSSIQSSTEPLIILDNFPYKGSINTINPDDIESITILKDAAAASIWGARAGNGVIVLTTKKGRANDAIKVSFGTQLVQSDRPDLFYNPNFLDSKSMMEVEKTLFDRGYYKKANQTMLPDYVSLLFKLKENKIDQTKFDQIKNRMEMQDIRKEAKGELYRKAVTQRYNLMLSGGSTKNRFVLSGSFNKDLLNVIGNKAQRYTLRGANELKLTSQLTLNTEVQVARLDNVNNGYNLTNLNGTRTLSPYTFLRNVDGTAASTNYKYLREYVEQAESTGLLNWDFKPLEDRELLNKSNQSKNLLLAAGLNYRLLEGLSLDLKYQYQNISNSSQNWYDKDSYYVRNLVNQYTQTDMTRIIPYGGILEGGTNRNIVNHNFRLQGNYQKKFATNYELSALAGAEISANLTKDLPGFRLFDYNRDILTNQIAFDYTNLYKLRPNGSARVPVPPNNMQDITERFLSYFANASLTIQDRHSFSGSVRWDASNIFGVKTNQKGVPLWSLGAKEKLIAFDFLKNNWLSQLDVRATYGVNGNINAALSALPSAFFNNYDLMTGLPYSQLRSAGNPNLRWEKIKILNLGLDFGFLKQRLTGSVEYFHKKGTDLIGQKLYDPTTGISPVDGTYYIDNSVNYANMITKGLDFNLRALLLQGDFKWSVNTLLSYTSNKVTDYMAASRVSTSSYVTSPVPTVGKSLDQLYAWKFGGLSAENGMILTPNGDQDYLKYINNAKIEDLEYVGLKFPPWQGSLMQNFNYKGFELNANIEFKLGFYLRRESIDYSKLFANGIGNRDYERRWQKIGDEQFTTVPAMPTNVDNRRDALYANSMALIEKGDFVRLSNIQMAYTFKWRNVKSVQTRVFGAINNLGMLYRANKSGLDPDFYQANYPKPRTYTIGFQLDF</sequence>
<dbReference type="Proteomes" id="UP001485301">
    <property type="component" value="Chromosome"/>
</dbReference>
<organism evidence="1 2">
    <name type="scientific">Sphingobacterium thalpophilum</name>
    <dbReference type="NCBI Taxonomy" id="259"/>
    <lineage>
        <taxon>Bacteria</taxon>
        <taxon>Pseudomonadati</taxon>
        <taxon>Bacteroidota</taxon>
        <taxon>Sphingobacteriia</taxon>
        <taxon>Sphingobacteriales</taxon>
        <taxon>Sphingobacteriaceae</taxon>
        <taxon>Sphingobacterium</taxon>
    </lineage>
</organism>
<accession>A0ACD5C0T1</accession>
<reference evidence="1" key="1">
    <citation type="submission" date="2024-04" db="EMBL/GenBank/DDBJ databases">
        <title>Complete genome sequence of Sphingobacterium thalpophiium BAA-1094.</title>
        <authorList>
            <person name="Adaikpoh B.I."/>
        </authorList>
    </citation>
    <scope>NUCLEOTIDE SEQUENCE</scope>
    <source>
        <strain evidence="1">BAA-1094</strain>
    </source>
</reference>
<proteinExistence type="predicted"/>